<sequence>MPKAAFCNIINYNESVTDERLFVKGRLKKARFAKCERIKKARSAFGECPLAGQTGIHQGGRRAPKRRKKFEICRHRGYNEHNLKTGSESQ</sequence>
<dbReference type="AlphaFoldDB" id="E6MDM5"/>
<dbReference type="STRING" id="887929.HMP0721_0107"/>
<evidence type="ECO:0000313" key="2">
    <source>
        <dbReference type="Proteomes" id="UP000004754"/>
    </source>
</evidence>
<dbReference type="HOGENOM" id="CLU_2438452_0_0_9"/>
<proteinExistence type="predicted"/>
<accession>E6MDM5</accession>
<protein>
    <submittedName>
        <fullName evidence="1">Uncharacterized protein</fullName>
    </submittedName>
</protein>
<name>E6MDM5_9FIRM</name>
<dbReference type="Proteomes" id="UP000004754">
    <property type="component" value="Unassembled WGS sequence"/>
</dbReference>
<gene>
    <name evidence="1" type="ORF">HMP0721_0107</name>
</gene>
<organism evidence="1 2">
    <name type="scientific">Pseudoramibacter alactolyticus ATCC 23263</name>
    <dbReference type="NCBI Taxonomy" id="887929"/>
    <lineage>
        <taxon>Bacteria</taxon>
        <taxon>Bacillati</taxon>
        <taxon>Bacillota</taxon>
        <taxon>Clostridia</taxon>
        <taxon>Eubacteriales</taxon>
        <taxon>Eubacteriaceae</taxon>
        <taxon>Pseudoramibacter</taxon>
    </lineage>
</organism>
<comment type="caution">
    <text evidence="1">The sequence shown here is derived from an EMBL/GenBank/DDBJ whole genome shotgun (WGS) entry which is preliminary data.</text>
</comment>
<dbReference type="EMBL" id="AEQN01000004">
    <property type="protein sequence ID" value="EFV02825.1"/>
    <property type="molecule type" value="Genomic_DNA"/>
</dbReference>
<evidence type="ECO:0000313" key="1">
    <source>
        <dbReference type="EMBL" id="EFV02825.1"/>
    </source>
</evidence>
<reference evidence="1 2" key="1">
    <citation type="submission" date="2010-12" db="EMBL/GenBank/DDBJ databases">
        <authorList>
            <person name="Muzny D."/>
            <person name="Qin X."/>
            <person name="Deng J."/>
            <person name="Jiang H."/>
            <person name="Liu Y."/>
            <person name="Qu J."/>
            <person name="Song X.-Z."/>
            <person name="Zhang L."/>
            <person name="Thornton R."/>
            <person name="Coyle M."/>
            <person name="Francisco L."/>
            <person name="Jackson L."/>
            <person name="Javaid M."/>
            <person name="Korchina V."/>
            <person name="Kovar C."/>
            <person name="Mata R."/>
            <person name="Mathew T."/>
            <person name="Ngo R."/>
            <person name="Nguyen L."/>
            <person name="Nguyen N."/>
            <person name="Okwuonu G."/>
            <person name="Ongeri F."/>
            <person name="Pham C."/>
            <person name="Simmons D."/>
            <person name="Wilczek-Boney K."/>
            <person name="Hale W."/>
            <person name="Jakkamsetti A."/>
            <person name="Pham P."/>
            <person name="Ruth R."/>
            <person name="San Lucas F."/>
            <person name="Warren J."/>
            <person name="Zhang J."/>
            <person name="Zhao Z."/>
            <person name="Zhou C."/>
            <person name="Zhu D."/>
            <person name="Lee S."/>
            <person name="Bess C."/>
            <person name="Blankenburg K."/>
            <person name="Forbes L."/>
            <person name="Fu Q."/>
            <person name="Gubbala S."/>
            <person name="Hirani K."/>
            <person name="Jayaseelan J.C."/>
            <person name="Lara F."/>
            <person name="Munidasa M."/>
            <person name="Palculict T."/>
            <person name="Patil S."/>
            <person name="Pu L.-L."/>
            <person name="Saada N."/>
            <person name="Tang L."/>
            <person name="Weissenberger G."/>
            <person name="Zhu Y."/>
            <person name="Hemphill L."/>
            <person name="Shang Y."/>
            <person name="Youmans B."/>
            <person name="Ayvaz T."/>
            <person name="Ross M."/>
            <person name="Santibanez J."/>
            <person name="Aqrawi P."/>
            <person name="Gross S."/>
            <person name="Joshi V."/>
            <person name="Fowler G."/>
            <person name="Nazareth L."/>
            <person name="Reid J."/>
            <person name="Worley K."/>
            <person name="Petrosino J."/>
            <person name="Highlander S."/>
            <person name="Gibbs R."/>
        </authorList>
    </citation>
    <scope>NUCLEOTIDE SEQUENCE [LARGE SCALE GENOMIC DNA]</scope>
    <source>
        <strain evidence="1 2">ATCC 23263</strain>
    </source>
</reference>
<keyword evidence="2" id="KW-1185">Reference proteome</keyword>